<dbReference type="Pfam" id="PF01370">
    <property type="entry name" value="Epimerase"/>
    <property type="match status" value="1"/>
</dbReference>
<evidence type="ECO:0000256" key="4">
    <source>
        <dbReference type="ARBA" id="ARBA00007637"/>
    </source>
</evidence>
<dbReference type="EC" id="5.1.3.2" evidence="5 10"/>
<comment type="similarity">
    <text evidence="4 10">Belongs to the NAD(P)-dependent epimerase/dehydratase family.</text>
</comment>
<organism evidence="12 13">
    <name type="scientific">Xanthomonas sacchari</name>
    <dbReference type="NCBI Taxonomy" id="56458"/>
    <lineage>
        <taxon>Bacteria</taxon>
        <taxon>Pseudomonadati</taxon>
        <taxon>Pseudomonadota</taxon>
        <taxon>Gammaproteobacteria</taxon>
        <taxon>Lysobacterales</taxon>
        <taxon>Lysobacteraceae</taxon>
        <taxon>Xanthomonas</taxon>
    </lineage>
</organism>
<dbReference type="RefSeq" id="WP_148827325.1">
    <property type="nucleotide sequence ID" value="NZ_CP099530.1"/>
</dbReference>
<proteinExistence type="inferred from homology"/>
<dbReference type="NCBIfam" id="TIGR01179">
    <property type="entry name" value="galE"/>
    <property type="match status" value="1"/>
</dbReference>
<dbReference type="InterPro" id="IPR001509">
    <property type="entry name" value="Epimerase_deHydtase"/>
</dbReference>
<dbReference type="PANTHER" id="PTHR43725:SF47">
    <property type="entry name" value="UDP-GLUCOSE 4-EPIMERASE"/>
    <property type="match status" value="1"/>
</dbReference>
<protein>
    <recommendedName>
        <fullName evidence="6 10">UDP-glucose 4-epimerase</fullName>
        <ecNumber evidence="5 10">5.1.3.2</ecNumber>
    </recommendedName>
</protein>
<evidence type="ECO:0000256" key="6">
    <source>
        <dbReference type="ARBA" id="ARBA00018569"/>
    </source>
</evidence>
<keyword evidence="13" id="KW-1185">Reference proteome</keyword>
<dbReference type="Gene3D" id="3.40.50.720">
    <property type="entry name" value="NAD(P)-binding Rossmann-like Domain"/>
    <property type="match status" value="1"/>
</dbReference>
<reference evidence="12 13" key="1">
    <citation type="submission" date="2022-06" db="EMBL/GenBank/DDBJ databases">
        <title>Dynamics of rice microbiomes reveals core vertical transmitted seed endophytes.</title>
        <authorList>
            <person name="Liao K."/>
            <person name="Zhang X."/>
        </authorList>
    </citation>
    <scope>NUCLEOTIDE SEQUENCE [LARGE SCALE GENOMIC DNA]</scope>
    <source>
        <strain evidence="12 13">YT10-10-1</strain>
    </source>
</reference>
<comment type="catalytic activity">
    <reaction evidence="1 10">
        <text>UDP-alpha-D-glucose = UDP-alpha-D-galactose</text>
        <dbReference type="Rhea" id="RHEA:22168"/>
        <dbReference type="ChEBI" id="CHEBI:58885"/>
        <dbReference type="ChEBI" id="CHEBI:66914"/>
        <dbReference type="EC" id="5.1.3.2"/>
    </reaction>
</comment>
<comment type="pathway">
    <text evidence="3 10">Carbohydrate metabolism; galactose metabolism.</text>
</comment>
<feature type="domain" description="NAD-dependent epimerase/dehydratase" evidence="11">
    <location>
        <begin position="3"/>
        <end position="261"/>
    </location>
</feature>
<dbReference type="Proteomes" id="UP001320843">
    <property type="component" value="Unassembled WGS sequence"/>
</dbReference>
<gene>
    <name evidence="12" type="ORF">NB700_002106</name>
</gene>
<evidence type="ECO:0000259" key="11">
    <source>
        <dbReference type="Pfam" id="PF01370"/>
    </source>
</evidence>
<dbReference type="InterPro" id="IPR005886">
    <property type="entry name" value="UDP_G4E"/>
</dbReference>
<dbReference type="GO" id="GO:0003978">
    <property type="term" value="F:UDP-glucose 4-epimerase activity"/>
    <property type="evidence" value="ECO:0007669"/>
    <property type="project" value="UniProtKB-EC"/>
</dbReference>
<dbReference type="InterPro" id="IPR036291">
    <property type="entry name" value="NAD(P)-bd_dom_sf"/>
</dbReference>
<evidence type="ECO:0000256" key="7">
    <source>
        <dbReference type="ARBA" id="ARBA00023027"/>
    </source>
</evidence>
<keyword evidence="8" id="KW-0299">Galactose metabolism</keyword>
<evidence type="ECO:0000313" key="13">
    <source>
        <dbReference type="Proteomes" id="UP001320843"/>
    </source>
</evidence>
<dbReference type="Gene3D" id="3.90.25.10">
    <property type="entry name" value="UDP-galactose 4-epimerase, domain 1"/>
    <property type="match status" value="1"/>
</dbReference>
<accession>A0ABT3DX35</accession>
<dbReference type="SUPFAM" id="SSF51735">
    <property type="entry name" value="NAD(P)-binding Rossmann-fold domains"/>
    <property type="match status" value="1"/>
</dbReference>
<keyword evidence="9 10" id="KW-0413">Isomerase</keyword>
<comment type="subunit">
    <text evidence="10">Homodimer.</text>
</comment>
<comment type="cofactor">
    <cofactor evidence="2 10">
        <name>NAD(+)</name>
        <dbReference type="ChEBI" id="CHEBI:57540"/>
    </cofactor>
</comment>
<keyword evidence="10" id="KW-0119">Carbohydrate metabolism</keyword>
<keyword evidence="7 10" id="KW-0520">NAD</keyword>
<evidence type="ECO:0000256" key="9">
    <source>
        <dbReference type="ARBA" id="ARBA00023235"/>
    </source>
</evidence>
<dbReference type="EMBL" id="JANFWR010000012">
    <property type="protein sequence ID" value="MCW0399550.1"/>
    <property type="molecule type" value="Genomic_DNA"/>
</dbReference>
<evidence type="ECO:0000256" key="3">
    <source>
        <dbReference type="ARBA" id="ARBA00004947"/>
    </source>
</evidence>
<evidence type="ECO:0000256" key="1">
    <source>
        <dbReference type="ARBA" id="ARBA00000083"/>
    </source>
</evidence>
<sequence length="338" mass="36758">MRILVTGGAGYIGSHVCVELLQRGHELLIYDNLCNSRGDVTEAITAITHKPAPLVVGDVRDSGALMECMRQFVPEAIIHFAALKSVGESLEHPLSYYASNIGGTVNLLQCMAQLGCKKLVFSSSANVYGVPERCPVKEDAARSTSTPYGRTKLFGEHIILDARAADPDLKAINLRYFNPAGAHPSALIGERPVGKPSNLVPFVAQVAHGWHPSVKVFGHDYPTPDGTGVRDFIHVCDLAEAHVQALEHIDAITDLDAINLGTGRGYSVLEIIRAFETASGQSIPFDLVDRRPGDIPESWADPSLAEERMGWKAKRDLMAMCKDAWRWQQTLQKPLAGA</sequence>
<dbReference type="CDD" id="cd05247">
    <property type="entry name" value="UDP_G4E_1_SDR_e"/>
    <property type="match status" value="1"/>
</dbReference>
<evidence type="ECO:0000256" key="8">
    <source>
        <dbReference type="ARBA" id="ARBA00023144"/>
    </source>
</evidence>
<name>A0ABT3DX35_9XANT</name>
<evidence type="ECO:0000256" key="5">
    <source>
        <dbReference type="ARBA" id="ARBA00013189"/>
    </source>
</evidence>
<comment type="caution">
    <text evidence="12">The sequence shown here is derived from an EMBL/GenBank/DDBJ whole genome shotgun (WGS) entry which is preliminary data.</text>
</comment>
<evidence type="ECO:0000313" key="12">
    <source>
        <dbReference type="EMBL" id="MCW0399550.1"/>
    </source>
</evidence>
<dbReference type="PANTHER" id="PTHR43725">
    <property type="entry name" value="UDP-GLUCOSE 4-EPIMERASE"/>
    <property type="match status" value="1"/>
</dbReference>
<evidence type="ECO:0000256" key="10">
    <source>
        <dbReference type="RuleBase" id="RU366046"/>
    </source>
</evidence>
<evidence type="ECO:0000256" key="2">
    <source>
        <dbReference type="ARBA" id="ARBA00001911"/>
    </source>
</evidence>